<evidence type="ECO:0008006" key="4">
    <source>
        <dbReference type="Google" id="ProtNLM"/>
    </source>
</evidence>
<evidence type="ECO:0000256" key="1">
    <source>
        <dbReference type="SAM" id="SignalP"/>
    </source>
</evidence>
<accession>A0A1N6E7Y1</accession>
<feature type="signal peptide" evidence="1">
    <location>
        <begin position="1"/>
        <end position="20"/>
    </location>
</feature>
<dbReference type="PROSITE" id="PS51257">
    <property type="entry name" value="PROKAR_LIPOPROTEIN"/>
    <property type="match status" value="1"/>
</dbReference>
<evidence type="ECO:0000313" key="3">
    <source>
        <dbReference type="Proteomes" id="UP000185221"/>
    </source>
</evidence>
<dbReference type="Proteomes" id="UP000185221">
    <property type="component" value="Unassembled WGS sequence"/>
</dbReference>
<feature type="chain" id="PRO_5013156238" description="Type 1 periplasmic binding fold superfamily protein" evidence="1">
    <location>
        <begin position="21"/>
        <end position="198"/>
    </location>
</feature>
<reference evidence="3" key="1">
    <citation type="submission" date="2016-11" db="EMBL/GenBank/DDBJ databases">
        <authorList>
            <person name="Varghese N."/>
            <person name="Submissions S."/>
        </authorList>
    </citation>
    <scope>NUCLEOTIDE SEQUENCE [LARGE SCALE GENOMIC DNA]</scope>
    <source>
        <strain evidence="3">DSM 15292</strain>
    </source>
</reference>
<name>A0A1N6E7Y1_9BACT</name>
<organism evidence="2 3">
    <name type="scientific">Algoriphagus halophilus</name>
    <dbReference type="NCBI Taxonomy" id="226505"/>
    <lineage>
        <taxon>Bacteria</taxon>
        <taxon>Pseudomonadati</taxon>
        <taxon>Bacteroidota</taxon>
        <taxon>Cytophagia</taxon>
        <taxon>Cytophagales</taxon>
        <taxon>Cyclobacteriaceae</taxon>
        <taxon>Algoriphagus</taxon>
    </lineage>
</organism>
<evidence type="ECO:0000313" key="2">
    <source>
        <dbReference type="EMBL" id="SIN79138.1"/>
    </source>
</evidence>
<protein>
    <recommendedName>
        <fullName evidence="4">Type 1 periplasmic binding fold superfamily protein</fullName>
    </recommendedName>
</protein>
<gene>
    <name evidence="2" type="ORF">SAMN05444394_1826</name>
</gene>
<dbReference type="AlphaFoldDB" id="A0A1N6E7Y1"/>
<dbReference type="OrthoDB" id="713689at2"/>
<proteinExistence type="predicted"/>
<sequence>MNYFKKPAFLMAMMVSLAFASCNSEDPVPENDEELITDVTLRFTEVDATGNAIGSPFEFVASDPQGVELGDPTIETVELVKGKSYQMEIFLYNSIADEDITEEVQEEADEHQFYFLGTAFVGSPVLTYTYDDENGEIIGLKGQVEVAEFPGFNNANMRIILRHDLDKNYPGADNPNFENYTQAGGETDLDLTFPLVLN</sequence>
<dbReference type="EMBL" id="FSRC01000001">
    <property type="protein sequence ID" value="SIN79138.1"/>
    <property type="molecule type" value="Genomic_DNA"/>
</dbReference>
<dbReference type="STRING" id="226505.SAMN05444394_1826"/>
<keyword evidence="3" id="KW-1185">Reference proteome</keyword>
<dbReference type="RefSeq" id="WP_074224517.1">
    <property type="nucleotide sequence ID" value="NZ_FSRC01000001.1"/>
</dbReference>
<keyword evidence="1" id="KW-0732">Signal</keyword>